<keyword evidence="3" id="KW-1185">Reference proteome</keyword>
<gene>
    <name evidence="2" type="ORF">AG1IA_08116</name>
</gene>
<feature type="region of interest" description="Disordered" evidence="1">
    <location>
        <begin position="62"/>
        <end position="137"/>
    </location>
</feature>
<evidence type="ECO:0000313" key="2">
    <source>
        <dbReference type="EMBL" id="ELU37854.1"/>
    </source>
</evidence>
<name>L8WND7_THACA</name>
<accession>L8WND7</accession>
<protein>
    <submittedName>
        <fullName evidence="2">Uncharacterized protein</fullName>
    </submittedName>
</protein>
<sequence length="137" mass="15243">MDHHEYFVRVVAREPAVPGSLIPGSPLYKWRSQGLLISADKYRQLTGALCLAEDGRLAYHLLPVPKNGPGQARPRPQGGNSDKKKKTGVDPKGRRRASRGRKTKYPADCLDQMQNIRAKRSVPGSLIPGSPLYKWRS</sequence>
<dbReference type="EMBL" id="AFRT01002417">
    <property type="protein sequence ID" value="ELU37854.1"/>
    <property type="molecule type" value="Genomic_DNA"/>
</dbReference>
<dbReference type="HOGENOM" id="CLU_1866480_0_0_1"/>
<feature type="compositionally biased region" description="Low complexity" evidence="1">
    <location>
        <begin position="68"/>
        <end position="79"/>
    </location>
</feature>
<dbReference type="Proteomes" id="UP000011668">
    <property type="component" value="Unassembled WGS sequence"/>
</dbReference>
<reference evidence="2 3" key="1">
    <citation type="journal article" date="2013" name="Nat. Commun.">
        <title>The evolution and pathogenic mechanisms of the rice sheath blight pathogen.</title>
        <authorList>
            <person name="Zheng A."/>
            <person name="Lin R."/>
            <person name="Xu L."/>
            <person name="Qin P."/>
            <person name="Tang C."/>
            <person name="Ai P."/>
            <person name="Zhang D."/>
            <person name="Liu Y."/>
            <person name="Sun Z."/>
            <person name="Feng H."/>
            <person name="Wang Y."/>
            <person name="Chen Y."/>
            <person name="Liang X."/>
            <person name="Fu R."/>
            <person name="Li Q."/>
            <person name="Zhang J."/>
            <person name="Yu X."/>
            <person name="Xie Z."/>
            <person name="Ding L."/>
            <person name="Guan P."/>
            <person name="Tang J."/>
            <person name="Liang Y."/>
            <person name="Wang S."/>
            <person name="Deng Q."/>
            <person name="Li S."/>
            <person name="Zhu J."/>
            <person name="Wang L."/>
            <person name="Liu H."/>
            <person name="Li P."/>
        </authorList>
    </citation>
    <scope>NUCLEOTIDE SEQUENCE [LARGE SCALE GENOMIC DNA]</scope>
    <source>
        <strain evidence="3">AG-1 IA</strain>
    </source>
</reference>
<proteinExistence type="predicted"/>
<evidence type="ECO:0000256" key="1">
    <source>
        <dbReference type="SAM" id="MobiDB-lite"/>
    </source>
</evidence>
<organism evidence="2 3">
    <name type="scientific">Thanatephorus cucumeris (strain AG1-IA)</name>
    <name type="common">Rice sheath blight fungus</name>
    <name type="synonym">Rhizoctonia solani</name>
    <dbReference type="NCBI Taxonomy" id="983506"/>
    <lineage>
        <taxon>Eukaryota</taxon>
        <taxon>Fungi</taxon>
        <taxon>Dikarya</taxon>
        <taxon>Basidiomycota</taxon>
        <taxon>Agaricomycotina</taxon>
        <taxon>Agaricomycetes</taxon>
        <taxon>Cantharellales</taxon>
        <taxon>Ceratobasidiaceae</taxon>
        <taxon>Rhizoctonia</taxon>
        <taxon>Rhizoctonia solani AG-1</taxon>
    </lineage>
</organism>
<evidence type="ECO:0000313" key="3">
    <source>
        <dbReference type="Proteomes" id="UP000011668"/>
    </source>
</evidence>
<feature type="compositionally biased region" description="Basic residues" evidence="1">
    <location>
        <begin position="93"/>
        <end position="104"/>
    </location>
</feature>
<comment type="caution">
    <text evidence="2">The sequence shown here is derived from an EMBL/GenBank/DDBJ whole genome shotgun (WGS) entry which is preliminary data.</text>
</comment>
<dbReference type="AlphaFoldDB" id="L8WND7"/>